<evidence type="ECO:0000313" key="2">
    <source>
        <dbReference type="Proteomes" id="UP000002630"/>
    </source>
</evidence>
<dbReference type="InParanoid" id="D7G2J4"/>
<dbReference type="OrthoDB" id="10290050at2759"/>
<proteinExistence type="predicted"/>
<dbReference type="EMBL" id="FN649751">
    <property type="protein sequence ID" value="CBJ33428.1"/>
    <property type="molecule type" value="Genomic_DNA"/>
</dbReference>
<keyword evidence="2" id="KW-1185">Reference proteome</keyword>
<evidence type="ECO:0008006" key="3">
    <source>
        <dbReference type="Google" id="ProtNLM"/>
    </source>
</evidence>
<evidence type="ECO:0000313" key="1">
    <source>
        <dbReference type="EMBL" id="CBJ33428.1"/>
    </source>
</evidence>
<protein>
    <recommendedName>
        <fullName evidence="3">WW domain-containing protein</fullName>
    </recommendedName>
</protein>
<dbReference type="AlphaFoldDB" id="D7G2J4"/>
<sequence>MRNMSLNNGFLGPYYDENGCYWVNYATGQRSYQMVGGSPHVSPMQAPMRAQQYGMSPPQLGYTPPFRAQGVAATPILPPLALGPSHAEATVPTRRREELYDSRGNKYWVNTVTRQSTNIDPYI</sequence>
<dbReference type="Proteomes" id="UP000002630">
    <property type="component" value="Linkage Group LG26"/>
</dbReference>
<name>D7G2J4_ECTSI</name>
<accession>D7G2J4</accession>
<dbReference type="EMBL" id="FN648684">
    <property type="protein sequence ID" value="CBJ33428.1"/>
    <property type="molecule type" value="Genomic_DNA"/>
</dbReference>
<gene>
    <name evidence="1" type="ORF">Esi_0479_0021</name>
</gene>
<reference evidence="1 2" key="1">
    <citation type="journal article" date="2010" name="Nature">
        <title>The Ectocarpus genome and the independent evolution of multicellularity in brown algae.</title>
        <authorList>
            <person name="Cock J.M."/>
            <person name="Sterck L."/>
            <person name="Rouze P."/>
            <person name="Scornet D."/>
            <person name="Allen A.E."/>
            <person name="Amoutzias G."/>
            <person name="Anthouard V."/>
            <person name="Artiguenave F."/>
            <person name="Aury J.M."/>
            <person name="Badger J.H."/>
            <person name="Beszteri B."/>
            <person name="Billiau K."/>
            <person name="Bonnet E."/>
            <person name="Bothwell J.H."/>
            <person name="Bowler C."/>
            <person name="Boyen C."/>
            <person name="Brownlee C."/>
            <person name="Carrano C.J."/>
            <person name="Charrier B."/>
            <person name="Cho G.Y."/>
            <person name="Coelho S.M."/>
            <person name="Collen J."/>
            <person name="Corre E."/>
            <person name="Da Silva C."/>
            <person name="Delage L."/>
            <person name="Delaroque N."/>
            <person name="Dittami S.M."/>
            <person name="Doulbeau S."/>
            <person name="Elias M."/>
            <person name="Farnham G."/>
            <person name="Gachon C.M."/>
            <person name="Gschloessl B."/>
            <person name="Heesch S."/>
            <person name="Jabbari K."/>
            <person name="Jubin C."/>
            <person name="Kawai H."/>
            <person name="Kimura K."/>
            <person name="Kloareg B."/>
            <person name="Kupper F.C."/>
            <person name="Lang D."/>
            <person name="Le Bail A."/>
            <person name="Leblanc C."/>
            <person name="Lerouge P."/>
            <person name="Lohr M."/>
            <person name="Lopez P.J."/>
            <person name="Martens C."/>
            <person name="Maumus F."/>
            <person name="Michel G."/>
            <person name="Miranda-Saavedra D."/>
            <person name="Morales J."/>
            <person name="Moreau H."/>
            <person name="Motomura T."/>
            <person name="Nagasato C."/>
            <person name="Napoli C.A."/>
            <person name="Nelson D.R."/>
            <person name="Nyvall-Collen P."/>
            <person name="Peters A.F."/>
            <person name="Pommier C."/>
            <person name="Potin P."/>
            <person name="Poulain J."/>
            <person name="Quesneville H."/>
            <person name="Read B."/>
            <person name="Rensing S.A."/>
            <person name="Ritter A."/>
            <person name="Rousvoal S."/>
            <person name="Samanta M."/>
            <person name="Samson G."/>
            <person name="Schroeder D.C."/>
            <person name="Segurens B."/>
            <person name="Strittmatter M."/>
            <person name="Tonon T."/>
            <person name="Tregear J.W."/>
            <person name="Valentin K."/>
            <person name="von Dassow P."/>
            <person name="Yamagishi T."/>
            <person name="Van de Peer Y."/>
            <person name="Wincker P."/>
        </authorList>
    </citation>
    <scope>NUCLEOTIDE SEQUENCE [LARGE SCALE GENOMIC DNA]</scope>
    <source>
        <strain evidence="2">Ec32 / CCAP1310/4</strain>
    </source>
</reference>
<organism evidence="1 2">
    <name type="scientific">Ectocarpus siliculosus</name>
    <name type="common">Brown alga</name>
    <name type="synonym">Conferva siliculosa</name>
    <dbReference type="NCBI Taxonomy" id="2880"/>
    <lineage>
        <taxon>Eukaryota</taxon>
        <taxon>Sar</taxon>
        <taxon>Stramenopiles</taxon>
        <taxon>Ochrophyta</taxon>
        <taxon>PX clade</taxon>
        <taxon>Phaeophyceae</taxon>
        <taxon>Ectocarpales</taxon>
        <taxon>Ectocarpaceae</taxon>
        <taxon>Ectocarpus</taxon>
    </lineage>
</organism>